<dbReference type="InterPro" id="IPR010982">
    <property type="entry name" value="Lambda_DNA-bd_dom_sf"/>
</dbReference>
<evidence type="ECO:0000313" key="2">
    <source>
        <dbReference type="Proteomes" id="UP000757435"/>
    </source>
</evidence>
<protein>
    <submittedName>
        <fullName evidence="1">AAA-like domain-containing protein</fullName>
    </submittedName>
</protein>
<proteinExistence type="predicted"/>
<dbReference type="EMBL" id="JAHHHD010000021">
    <property type="protein sequence ID" value="MBW4660437.1"/>
    <property type="molecule type" value="Genomic_DNA"/>
</dbReference>
<dbReference type="GO" id="GO:0003677">
    <property type="term" value="F:DNA binding"/>
    <property type="evidence" value="ECO:0007669"/>
    <property type="project" value="InterPro"/>
</dbReference>
<gene>
    <name evidence="1" type="ORF">KME15_17325</name>
</gene>
<evidence type="ECO:0000313" key="1">
    <source>
        <dbReference type="EMBL" id="MBW4660437.1"/>
    </source>
</evidence>
<comment type="caution">
    <text evidence="1">The sequence shown here is derived from an EMBL/GenBank/DDBJ whole genome shotgun (WGS) entry which is preliminary data.</text>
</comment>
<dbReference type="Gene3D" id="1.10.260.40">
    <property type="entry name" value="lambda repressor-like DNA-binding domains"/>
    <property type="match status" value="1"/>
</dbReference>
<sequence>MIQQLQVVQQLQSQRRKRGVILSSRGWQRLQAAEQRLAEQSNAGKPHTLEQLGELTDLSPNTITKVRRKRLAVDRQTLELYFNALNLSLNPNDYISLDPDTIAQSLLRKPLQGQLSLDSSLYIDRPPVEQLVCEEIMQPGALIRIRAPQQFGKTSLMTRTLAWAQDKQLSGTVLSLHLADAAVLSNLDRFLRWFCAVITQSLQLPHQVDDHWDTIFGSSYNCTRYFESCLLPEMNAPLVLALDGVDILFHYPDIASDFFGMLRAWYEKARYGNSTSNAWQQLRLMVVYSTEIHSLSDLNQSPFNVGLSVELSAFTREQVLDLTQRYGLEQTECVEQLMELLGGNPYLTQTALYHMSTQEISLEQLQHQGIASNGIFGAYLRQQFAQLQLYPELLAVLKVMTQSSEPIDLDPLIAFRLQSMGLIRVFDFQGTISCTLYRQYFERALRMSAVVNA</sequence>
<reference evidence="1" key="2">
    <citation type="journal article" date="2022" name="Microbiol. Resour. Announc.">
        <title>Metagenome Sequencing to Explore Phylogenomics of Terrestrial Cyanobacteria.</title>
        <authorList>
            <person name="Ward R.D."/>
            <person name="Stajich J.E."/>
            <person name="Johansen J.R."/>
            <person name="Huntemann M."/>
            <person name="Clum A."/>
            <person name="Foster B."/>
            <person name="Foster B."/>
            <person name="Roux S."/>
            <person name="Palaniappan K."/>
            <person name="Varghese N."/>
            <person name="Mukherjee S."/>
            <person name="Reddy T.B.K."/>
            <person name="Daum C."/>
            <person name="Copeland A."/>
            <person name="Chen I.A."/>
            <person name="Ivanova N.N."/>
            <person name="Kyrpides N.C."/>
            <person name="Shapiro N."/>
            <person name="Eloe-Fadrosh E.A."/>
            <person name="Pietrasiak N."/>
        </authorList>
    </citation>
    <scope>NUCLEOTIDE SEQUENCE</scope>
    <source>
        <strain evidence="1">UHER 2000/2452</strain>
    </source>
</reference>
<organism evidence="1 2">
    <name type="scientific">Drouetiella hepatica Uher 2000/2452</name>
    <dbReference type="NCBI Taxonomy" id="904376"/>
    <lineage>
        <taxon>Bacteria</taxon>
        <taxon>Bacillati</taxon>
        <taxon>Cyanobacteriota</taxon>
        <taxon>Cyanophyceae</taxon>
        <taxon>Oculatellales</taxon>
        <taxon>Oculatellaceae</taxon>
        <taxon>Drouetiella</taxon>
    </lineage>
</organism>
<name>A0A951QCT9_9CYAN</name>
<dbReference type="InterPro" id="IPR027417">
    <property type="entry name" value="P-loop_NTPase"/>
</dbReference>
<reference evidence="1" key="1">
    <citation type="submission" date="2021-05" db="EMBL/GenBank/DDBJ databases">
        <authorList>
            <person name="Pietrasiak N."/>
            <person name="Ward R."/>
            <person name="Stajich J.E."/>
            <person name="Kurbessoian T."/>
        </authorList>
    </citation>
    <scope>NUCLEOTIDE SEQUENCE</scope>
    <source>
        <strain evidence="1">UHER 2000/2452</strain>
    </source>
</reference>
<dbReference type="Pfam" id="PF14516">
    <property type="entry name" value="AAA_35"/>
    <property type="match status" value="1"/>
</dbReference>
<accession>A0A951QCT9</accession>
<dbReference type="AlphaFoldDB" id="A0A951QCT9"/>
<dbReference type="SUPFAM" id="SSF52540">
    <property type="entry name" value="P-loop containing nucleoside triphosphate hydrolases"/>
    <property type="match status" value="1"/>
</dbReference>
<dbReference type="Proteomes" id="UP000757435">
    <property type="component" value="Unassembled WGS sequence"/>
</dbReference>